<reference evidence="5 6" key="1">
    <citation type="journal article" date="2019" name="Int. J. Syst. Evol. Microbiol.">
        <title>The Global Catalogue of Microorganisms (GCM) 10K type strain sequencing project: providing services to taxonomists for standard genome sequencing and annotation.</title>
        <authorList>
            <consortium name="The Broad Institute Genomics Platform"/>
            <consortium name="The Broad Institute Genome Sequencing Center for Infectious Disease"/>
            <person name="Wu L."/>
            <person name="Ma J."/>
        </authorList>
    </citation>
    <scope>NUCLEOTIDE SEQUENCE [LARGE SCALE GENOMIC DNA]</scope>
    <source>
        <strain evidence="5 6">JCM 13316</strain>
    </source>
</reference>
<name>A0ABN2P819_9MICC</name>
<evidence type="ECO:0000256" key="2">
    <source>
        <dbReference type="ARBA" id="ARBA00023125"/>
    </source>
</evidence>
<dbReference type="InterPro" id="IPR000485">
    <property type="entry name" value="AsnC-type_HTH_dom"/>
</dbReference>
<dbReference type="Proteomes" id="UP001500784">
    <property type="component" value="Unassembled WGS sequence"/>
</dbReference>
<dbReference type="PANTHER" id="PTHR30154:SF34">
    <property type="entry name" value="TRANSCRIPTIONAL REGULATOR AZLB"/>
    <property type="match status" value="1"/>
</dbReference>
<feature type="domain" description="HTH asnC-type" evidence="4">
    <location>
        <begin position="35"/>
        <end position="95"/>
    </location>
</feature>
<comment type="caution">
    <text evidence="5">The sequence shown here is derived from an EMBL/GenBank/DDBJ whole genome shotgun (WGS) entry which is preliminary data.</text>
</comment>
<sequence>MQLKFPQGWHQYALFRVCARFRPDLLQGKVAMATDQLDARIVSLFTDDPRMSVLEASRTLKVARATVQARLDRMQRSGVIAGWGPRLDPAALGYVVTAYCSLTIRQDMGHDAVVAALAEIPEIQEAHTVSGESDLIARVAARSNSDLQRVIDSMVATGAVLRSSSVIVLNTHFEGRMLPLLHAAAGSGAGEPEKSA</sequence>
<keyword evidence="2" id="KW-0238">DNA-binding</keyword>
<dbReference type="SUPFAM" id="SSF54909">
    <property type="entry name" value="Dimeric alpha+beta barrel"/>
    <property type="match status" value="1"/>
</dbReference>
<organism evidence="5 6">
    <name type="scientific">Arthrobacter gandavensis</name>
    <dbReference type="NCBI Taxonomy" id="169960"/>
    <lineage>
        <taxon>Bacteria</taxon>
        <taxon>Bacillati</taxon>
        <taxon>Actinomycetota</taxon>
        <taxon>Actinomycetes</taxon>
        <taxon>Micrococcales</taxon>
        <taxon>Micrococcaceae</taxon>
        <taxon>Arthrobacter</taxon>
    </lineage>
</organism>
<evidence type="ECO:0000256" key="3">
    <source>
        <dbReference type="ARBA" id="ARBA00023163"/>
    </source>
</evidence>
<dbReference type="SUPFAM" id="SSF46785">
    <property type="entry name" value="Winged helix' DNA-binding domain"/>
    <property type="match status" value="1"/>
</dbReference>
<keyword evidence="6" id="KW-1185">Reference proteome</keyword>
<accession>A0ABN2P819</accession>
<dbReference type="Gene3D" id="1.10.10.10">
    <property type="entry name" value="Winged helix-like DNA-binding domain superfamily/Winged helix DNA-binding domain"/>
    <property type="match status" value="1"/>
</dbReference>
<dbReference type="InterPro" id="IPR019887">
    <property type="entry name" value="Tscrpt_reg_AsnC/Lrp_C"/>
</dbReference>
<dbReference type="Gene3D" id="3.30.70.920">
    <property type="match status" value="1"/>
</dbReference>
<dbReference type="SMART" id="SM00344">
    <property type="entry name" value="HTH_ASNC"/>
    <property type="match status" value="1"/>
</dbReference>
<gene>
    <name evidence="5" type="ORF">GCM10009688_19970</name>
</gene>
<dbReference type="InterPro" id="IPR036388">
    <property type="entry name" value="WH-like_DNA-bd_sf"/>
</dbReference>
<dbReference type="PROSITE" id="PS50956">
    <property type="entry name" value="HTH_ASNC_2"/>
    <property type="match status" value="1"/>
</dbReference>
<dbReference type="PRINTS" id="PR00033">
    <property type="entry name" value="HTHASNC"/>
</dbReference>
<dbReference type="InterPro" id="IPR019888">
    <property type="entry name" value="Tscrpt_reg_AsnC-like"/>
</dbReference>
<dbReference type="Pfam" id="PF01037">
    <property type="entry name" value="AsnC_trans_reg"/>
    <property type="match status" value="1"/>
</dbReference>
<keyword evidence="3" id="KW-0804">Transcription</keyword>
<proteinExistence type="predicted"/>
<dbReference type="InterPro" id="IPR011008">
    <property type="entry name" value="Dimeric_a/b-barrel"/>
</dbReference>
<evidence type="ECO:0000256" key="1">
    <source>
        <dbReference type="ARBA" id="ARBA00023015"/>
    </source>
</evidence>
<evidence type="ECO:0000259" key="4">
    <source>
        <dbReference type="PROSITE" id="PS50956"/>
    </source>
</evidence>
<evidence type="ECO:0000313" key="6">
    <source>
        <dbReference type="Proteomes" id="UP001500784"/>
    </source>
</evidence>
<evidence type="ECO:0000313" key="5">
    <source>
        <dbReference type="EMBL" id="GAA1914991.1"/>
    </source>
</evidence>
<dbReference type="InterPro" id="IPR036390">
    <property type="entry name" value="WH_DNA-bd_sf"/>
</dbReference>
<dbReference type="Pfam" id="PF13404">
    <property type="entry name" value="HTH_AsnC-type"/>
    <property type="match status" value="1"/>
</dbReference>
<dbReference type="EMBL" id="BAAALV010000002">
    <property type="protein sequence ID" value="GAA1914991.1"/>
    <property type="molecule type" value="Genomic_DNA"/>
</dbReference>
<dbReference type="PANTHER" id="PTHR30154">
    <property type="entry name" value="LEUCINE-RESPONSIVE REGULATORY PROTEIN"/>
    <property type="match status" value="1"/>
</dbReference>
<protein>
    <submittedName>
        <fullName evidence="5">Lrp/AsnC family transcriptional regulator</fullName>
    </submittedName>
</protein>
<keyword evidence="1" id="KW-0805">Transcription regulation</keyword>